<reference evidence="2" key="1">
    <citation type="submission" date="2021-01" db="EMBL/GenBank/DDBJ databases">
        <authorList>
            <person name="Corre E."/>
            <person name="Pelletier E."/>
            <person name="Niang G."/>
            <person name="Scheremetjew M."/>
            <person name="Finn R."/>
            <person name="Kale V."/>
            <person name="Holt S."/>
            <person name="Cochrane G."/>
            <person name="Meng A."/>
            <person name="Brown T."/>
            <person name="Cohen L."/>
        </authorList>
    </citation>
    <scope>NUCLEOTIDE SEQUENCE</scope>
</reference>
<organism evidence="2">
    <name type="scientific">Noctiluca scintillans</name>
    <name type="common">Sea sparkle</name>
    <name type="synonym">Red tide dinoflagellate</name>
    <dbReference type="NCBI Taxonomy" id="2966"/>
    <lineage>
        <taxon>Eukaryota</taxon>
        <taxon>Sar</taxon>
        <taxon>Alveolata</taxon>
        <taxon>Dinophyceae</taxon>
        <taxon>Noctilucales</taxon>
        <taxon>Noctilucaceae</taxon>
        <taxon>Noctiluca</taxon>
    </lineage>
</organism>
<evidence type="ECO:0000256" key="1">
    <source>
        <dbReference type="SAM" id="MobiDB-lite"/>
    </source>
</evidence>
<gene>
    <name evidence="2" type="ORF">NSCI0253_LOCUS953</name>
</gene>
<evidence type="ECO:0000313" key="2">
    <source>
        <dbReference type="EMBL" id="CAD8826607.1"/>
    </source>
</evidence>
<name>A0A7S1EV25_NOCSC</name>
<accession>A0A7S1EV25</accession>
<proteinExistence type="predicted"/>
<sequence length="350" mass="37927">MGVEGLYLQQGHEDSILLTPVVSGPAGDCCFSPVRTSDKDGWDMQCGLIADGEALTAARLEAARLRTVVLRMVNRAWRRDVAVRVFASWKEIMESVRRKRRDAFVDAMGVQMQVAQRRCAGFERVTEQSSLRDSFVAWCGVHTLGRHHLAVEWINERRLLDGAAFCVWRALCAWAQLKSGAKRPLACSPPGSRQCSPLSSARAKGGAGNTLRGVKAGRMSVSNSEHSLRKSNSVLSGLGGVLGSTGDSHRRAVSVRRNDDSEGARLARGPERFFYDTSSYTGCARYGGPSVVDRSNSCSEELKSRRKRFTGPVGLLGGGACSPSPDVSRRSFCFEGHSANKALDEGEAAS</sequence>
<dbReference type="EMBL" id="HBFQ01001418">
    <property type="protein sequence ID" value="CAD8826607.1"/>
    <property type="molecule type" value="Transcribed_RNA"/>
</dbReference>
<protein>
    <submittedName>
        <fullName evidence="2">Uncharacterized protein</fullName>
    </submittedName>
</protein>
<dbReference type="AlphaFoldDB" id="A0A7S1EV25"/>
<feature type="region of interest" description="Disordered" evidence="1">
    <location>
        <begin position="186"/>
        <end position="212"/>
    </location>
</feature>